<feature type="domain" description="Carbohydrate kinase FGGY N-terminal" evidence="5">
    <location>
        <begin position="5"/>
        <end position="250"/>
    </location>
</feature>
<dbReference type="PANTHER" id="PTHR43095:SF3">
    <property type="entry name" value="L-XYLULOSE_3-KETO-L-GULONATE KINASE"/>
    <property type="match status" value="1"/>
</dbReference>
<dbReference type="Proteomes" id="UP000749334">
    <property type="component" value="Unassembled WGS sequence"/>
</dbReference>
<comment type="caution">
    <text evidence="7">The sequence shown here is derived from an EMBL/GenBank/DDBJ whole genome shotgun (WGS) entry which is preliminary data.</text>
</comment>
<dbReference type="InterPro" id="IPR018484">
    <property type="entry name" value="FGGY_N"/>
</dbReference>
<comment type="similarity">
    <text evidence="1 4">Belongs to the FGGY kinase family.</text>
</comment>
<keyword evidence="3 4" id="KW-0418">Kinase</keyword>
<dbReference type="GO" id="GO:0005975">
    <property type="term" value="P:carbohydrate metabolic process"/>
    <property type="evidence" value="ECO:0007669"/>
    <property type="project" value="InterPro"/>
</dbReference>
<dbReference type="PROSITE" id="PS00445">
    <property type="entry name" value="FGGY_KINASES_2"/>
    <property type="match status" value="1"/>
</dbReference>
<dbReference type="EMBL" id="DYVQ01000042">
    <property type="protein sequence ID" value="HJF73638.1"/>
    <property type="molecule type" value="Genomic_DNA"/>
</dbReference>
<dbReference type="GO" id="GO:0016773">
    <property type="term" value="F:phosphotransferase activity, alcohol group as acceptor"/>
    <property type="evidence" value="ECO:0007669"/>
    <property type="project" value="InterPro"/>
</dbReference>
<protein>
    <submittedName>
        <fullName evidence="7">Carbohydrate kinase</fullName>
    </submittedName>
</protein>
<evidence type="ECO:0000259" key="6">
    <source>
        <dbReference type="Pfam" id="PF02782"/>
    </source>
</evidence>
<dbReference type="AlphaFoldDB" id="A0A921HB91"/>
<dbReference type="Gene3D" id="3.30.420.40">
    <property type="match status" value="2"/>
</dbReference>
<dbReference type="PANTHER" id="PTHR43095">
    <property type="entry name" value="SUGAR KINASE"/>
    <property type="match status" value="1"/>
</dbReference>
<organism evidence="7 8">
    <name type="scientific">Gallibacterium anatis</name>
    <dbReference type="NCBI Taxonomy" id="750"/>
    <lineage>
        <taxon>Bacteria</taxon>
        <taxon>Pseudomonadati</taxon>
        <taxon>Pseudomonadota</taxon>
        <taxon>Gammaproteobacteria</taxon>
        <taxon>Pasteurellales</taxon>
        <taxon>Pasteurellaceae</taxon>
        <taxon>Gallibacterium</taxon>
    </lineage>
</organism>
<feature type="domain" description="Carbohydrate kinase FGGY C-terminal" evidence="6">
    <location>
        <begin position="264"/>
        <end position="445"/>
    </location>
</feature>
<accession>A0A921HB91</accession>
<dbReference type="Pfam" id="PF02782">
    <property type="entry name" value="FGGY_C"/>
    <property type="match status" value="1"/>
</dbReference>
<dbReference type="PIRSF" id="PIRSF000538">
    <property type="entry name" value="GlpK"/>
    <property type="match status" value="1"/>
</dbReference>
<evidence type="ECO:0000313" key="8">
    <source>
        <dbReference type="Proteomes" id="UP000749334"/>
    </source>
</evidence>
<dbReference type="CDD" id="cd07802">
    <property type="entry name" value="ASKHA_NBD_FGGY_EcLyxK-like"/>
    <property type="match status" value="1"/>
</dbReference>
<proteinExistence type="inferred from homology"/>
<dbReference type="InterPro" id="IPR000577">
    <property type="entry name" value="Carb_kinase_FGGY"/>
</dbReference>
<evidence type="ECO:0000313" key="7">
    <source>
        <dbReference type="EMBL" id="HJF73638.1"/>
    </source>
</evidence>
<evidence type="ECO:0000256" key="1">
    <source>
        <dbReference type="ARBA" id="ARBA00009156"/>
    </source>
</evidence>
<evidence type="ECO:0000256" key="4">
    <source>
        <dbReference type="RuleBase" id="RU003733"/>
    </source>
</evidence>
<dbReference type="GO" id="GO:0016301">
    <property type="term" value="F:kinase activity"/>
    <property type="evidence" value="ECO:0007669"/>
    <property type="project" value="UniProtKB-KW"/>
</dbReference>
<dbReference type="Pfam" id="PF00370">
    <property type="entry name" value="FGGY_N"/>
    <property type="match status" value="1"/>
</dbReference>
<name>A0A921HB91_9PAST</name>
<dbReference type="SUPFAM" id="SSF53067">
    <property type="entry name" value="Actin-like ATPase domain"/>
    <property type="match status" value="2"/>
</dbReference>
<sequence>MMAFWLGIDCGGTFIKAGIYDNSGKEYATFRQSLTVISENPGWAERDLNELWSACIAVIKGVLNQEIIKADSIKGVGISAQGKGIFLLDKQLQPLGKGILSSDQRALSIVKQWQQENIPTKLYPLTRQTLWTGHPVSILRWLKQFQPERYQNIGAVLMSHDYLRFCLTGELGCEITNISESNLYNMETGKYDIQLAKLLGIDDIISCFPPIINSSDIAGYITPEVAKITGLSVGTPVVGGLFDVVSTALCSGIQCESVNQTTALNIVLGTWTVVSGITDYIDQNQSFPFVYGRYAQQNQFLVHEASPTSAANLEWFTKQWVNLDYNEINNMIEELPKADSSILFVPFLYGSNAGLGIHSGFYGIQSIHSQAHLLQAIYEGVIFSLMTHLERMLQRFPKTKTIRLTGGPARSKAWRQMLADISGLPIEIPSVSETGCLGAALTAMVGNGIYPDFATAQKELQHEVIKVQPDLNVYEKYRNKYQKYTKFVQALKTLET</sequence>
<reference evidence="7" key="2">
    <citation type="submission" date="2021-09" db="EMBL/GenBank/DDBJ databases">
        <authorList>
            <person name="Gilroy R."/>
        </authorList>
    </citation>
    <scope>NUCLEOTIDE SEQUENCE</scope>
    <source>
        <strain evidence="7">ChiHjej11B10-15683</strain>
    </source>
</reference>
<dbReference type="InterPro" id="IPR050406">
    <property type="entry name" value="FGGY_Carb_Kinase"/>
</dbReference>
<dbReference type="InterPro" id="IPR043129">
    <property type="entry name" value="ATPase_NBD"/>
</dbReference>
<evidence type="ECO:0000259" key="5">
    <source>
        <dbReference type="Pfam" id="PF00370"/>
    </source>
</evidence>
<dbReference type="InterPro" id="IPR018485">
    <property type="entry name" value="FGGY_C"/>
</dbReference>
<evidence type="ECO:0000256" key="3">
    <source>
        <dbReference type="ARBA" id="ARBA00022777"/>
    </source>
</evidence>
<reference evidence="7" key="1">
    <citation type="journal article" date="2021" name="PeerJ">
        <title>Extensive microbial diversity within the chicken gut microbiome revealed by metagenomics and culture.</title>
        <authorList>
            <person name="Gilroy R."/>
            <person name="Ravi A."/>
            <person name="Getino M."/>
            <person name="Pursley I."/>
            <person name="Horton D.L."/>
            <person name="Alikhan N.F."/>
            <person name="Baker D."/>
            <person name="Gharbi K."/>
            <person name="Hall N."/>
            <person name="Watson M."/>
            <person name="Adriaenssens E.M."/>
            <person name="Foster-Nyarko E."/>
            <person name="Jarju S."/>
            <person name="Secka A."/>
            <person name="Antonio M."/>
            <person name="Oren A."/>
            <person name="Chaudhuri R.R."/>
            <person name="La Ragione R."/>
            <person name="Hildebrand F."/>
            <person name="Pallen M.J."/>
        </authorList>
    </citation>
    <scope>NUCLEOTIDE SEQUENCE</scope>
    <source>
        <strain evidence="7">ChiHjej11B10-15683</strain>
    </source>
</reference>
<gene>
    <name evidence="7" type="ORF">K8W15_05480</name>
</gene>
<evidence type="ECO:0000256" key="2">
    <source>
        <dbReference type="ARBA" id="ARBA00022679"/>
    </source>
</evidence>
<dbReference type="InterPro" id="IPR018483">
    <property type="entry name" value="Carb_kinase_FGGY_CS"/>
</dbReference>
<keyword evidence="2 4" id="KW-0808">Transferase</keyword>